<evidence type="ECO:0000259" key="7">
    <source>
        <dbReference type="PROSITE" id="PS51900"/>
    </source>
</evidence>
<dbReference type="InterPro" id="IPR044068">
    <property type="entry name" value="CB"/>
</dbReference>
<keyword evidence="9" id="KW-1185">Reference proteome</keyword>
<dbReference type="Pfam" id="PF00589">
    <property type="entry name" value="Phage_integrase"/>
    <property type="match status" value="1"/>
</dbReference>
<feature type="compositionally biased region" description="Polar residues" evidence="5">
    <location>
        <begin position="350"/>
        <end position="360"/>
    </location>
</feature>
<sequence length="360" mass="39919">MATVGQWLTVWSETRLRLRHSTSRSYRSIIEHYLIPHLGKVPLVELDHKTVAAMFRAIIKGGGVSGRSLTAATLHRIHATLSAALNRARREGLIVGNPARLVRLPRSRRPQAVVWLPDVVAAWEAFGIRPAVAVWTPTQLAEFLTRIRGHRLYAAFHLTALRGLRRGEVAGLRWCDVDLDSGVIHVAWQLQRRDGDLVIGPPKTASGQRWVALDSLTVEVLRAHRERQLVELREAGAVDTGYVFTDAVGLPLAPARLSDTFRRLVKATRLPPVRLHDLRHGAASLELAVGADLKLVSDQRGHSSIVLTADTYISILPHLVRDVVEDVAGLLLQHGLRVPGQPRSRRPFETRSTVRMSATV</sequence>
<dbReference type="PROSITE" id="PS51900">
    <property type="entry name" value="CB"/>
    <property type="match status" value="1"/>
</dbReference>
<keyword evidence="1" id="KW-0229">DNA integration</keyword>
<dbReference type="InterPro" id="IPR010998">
    <property type="entry name" value="Integrase_recombinase_N"/>
</dbReference>
<protein>
    <submittedName>
        <fullName evidence="8">Site-specific integrase</fullName>
    </submittedName>
</protein>
<evidence type="ECO:0000256" key="5">
    <source>
        <dbReference type="SAM" id="MobiDB-lite"/>
    </source>
</evidence>
<feature type="region of interest" description="Disordered" evidence="5">
    <location>
        <begin position="341"/>
        <end position="360"/>
    </location>
</feature>
<dbReference type="InterPro" id="IPR011010">
    <property type="entry name" value="DNA_brk_join_enz"/>
</dbReference>
<feature type="domain" description="Core-binding (CB)" evidence="7">
    <location>
        <begin position="2"/>
        <end position="89"/>
    </location>
</feature>
<organism evidence="8 9">
    <name type="scientific">Catenulispora pinistramenti</name>
    <dbReference type="NCBI Taxonomy" id="2705254"/>
    <lineage>
        <taxon>Bacteria</taxon>
        <taxon>Bacillati</taxon>
        <taxon>Actinomycetota</taxon>
        <taxon>Actinomycetes</taxon>
        <taxon>Catenulisporales</taxon>
        <taxon>Catenulisporaceae</taxon>
        <taxon>Catenulispora</taxon>
    </lineage>
</organism>
<evidence type="ECO:0000259" key="6">
    <source>
        <dbReference type="PROSITE" id="PS51898"/>
    </source>
</evidence>
<gene>
    <name evidence="8" type="ORF">KGQ19_39065</name>
</gene>
<dbReference type="PROSITE" id="PS51898">
    <property type="entry name" value="TYR_RECOMBINASE"/>
    <property type="match status" value="1"/>
</dbReference>
<dbReference type="InterPro" id="IPR013762">
    <property type="entry name" value="Integrase-like_cat_sf"/>
</dbReference>
<reference evidence="8 9" key="1">
    <citation type="submission" date="2020-02" db="EMBL/GenBank/DDBJ databases">
        <title>Acidophilic actinobacteria isolated from forest soil.</title>
        <authorList>
            <person name="Golinska P."/>
        </authorList>
    </citation>
    <scope>NUCLEOTIDE SEQUENCE [LARGE SCALE GENOMIC DNA]</scope>
    <source>
        <strain evidence="8 9">NL8</strain>
    </source>
</reference>
<accession>A0ABS5L3R9</accession>
<evidence type="ECO:0000313" key="9">
    <source>
        <dbReference type="Proteomes" id="UP000730482"/>
    </source>
</evidence>
<dbReference type="SUPFAM" id="SSF56349">
    <property type="entry name" value="DNA breaking-rejoining enzymes"/>
    <property type="match status" value="1"/>
</dbReference>
<keyword evidence="2 4" id="KW-0238">DNA-binding</keyword>
<feature type="domain" description="Tyr recombinase" evidence="6">
    <location>
        <begin position="130"/>
        <end position="325"/>
    </location>
</feature>
<dbReference type="Pfam" id="PF14659">
    <property type="entry name" value="Phage_int_SAM_3"/>
    <property type="match status" value="1"/>
</dbReference>
<evidence type="ECO:0000313" key="8">
    <source>
        <dbReference type="EMBL" id="MBS2552872.1"/>
    </source>
</evidence>
<dbReference type="InterPro" id="IPR002104">
    <property type="entry name" value="Integrase_catalytic"/>
</dbReference>
<dbReference type="Proteomes" id="UP000730482">
    <property type="component" value="Unassembled WGS sequence"/>
</dbReference>
<dbReference type="Gene3D" id="1.10.150.130">
    <property type="match status" value="1"/>
</dbReference>
<dbReference type="InterPro" id="IPR050090">
    <property type="entry name" value="Tyrosine_recombinase_XerCD"/>
</dbReference>
<dbReference type="CDD" id="cd01189">
    <property type="entry name" value="INT_ICEBs1_C_like"/>
    <property type="match status" value="1"/>
</dbReference>
<evidence type="ECO:0000256" key="3">
    <source>
        <dbReference type="ARBA" id="ARBA00023172"/>
    </source>
</evidence>
<dbReference type="RefSeq" id="WP_212018879.1">
    <property type="nucleotide sequence ID" value="NZ_JAAFYZ010000216.1"/>
</dbReference>
<evidence type="ECO:0000256" key="2">
    <source>
        <dbReference type="ARBA" id="ARBA00023125"/>
    </source>
</evidence>
<comment type="caution">
    <text evidence="8">The sequence shown here is derived from an EMBL/GenBank/DDBJ whole genome shotgun (WGS) entry which is preliminary data.</text>
</comment>
<dbReference type="PANTHER" id="PTHR30349">
    <property type="entry name" value="PHAGE INTEGRASE-RELATED"/>
    <property type="match status" value="1"/>
</dbReference>
<evidence type="ECO:0000256" key="1">
    <source>
        <dbReference type="ARBA" id="ARBA00022908"/>
    </source>
</evidence>
<name>A0ABS5L3R9_9ACTN</name>
<dbReference type="InterPro" id="IPR004107">
    <property type="entry name" value="Integrase_SAM-like_N"/>
</dbReference>
<keyword evidence="3" id="KW-0233">DNA recombination</keyword>
<evidence type="ECO:0000256" key="4">
    <source>
        <dbReference type="PROSITE-ProRule" id="PRU01248"/>
    </source>
</evidence>
<dbReference type="PANTHER" id="PTHR30349:SF91">
    <property type="entry name" value="INTA PROTEIN"/>
    <property type="match status" value="1"/>
</dbReference>
<dbReference type="EMBL" id="JAAFYZ010000216">
    <property type="protein sequence ID" value="MBS2552872.1"/>
    <property type="molecule type" value="Genomic_DNA"/>
</dbReference>
<proteinExistence type="predicted"/>
<dbReference type="Gene3D" id="1.10.443.10">
    <property type="entry name" value="Intergrase catalytic core"/>
    <property type="match status" value="1"/>
</dbReference>